<dbReference type="EMBL" id="MAAF01000104">
    <property type="protein sequence ID" value="OUR76086.1"/>
    <property type="molecule type" value="Genomic_DNA"/>
</dbReference>
<organism evidence="6 7">
    <name type="scientific">Colwellia psychrerythraea</name>
    <name type="common">Vibrio psychroerythus</name>
    <dbReference type="NCBI Taxonomy" id="28229"/>
    <lineage>
        <taxon>Bacteria</taxon>
        <taxon>Pseudomonadati</taxon>
        <taxon>Pseudomonadota</taxon>
        <taxon>Gammaproteobacteria</taxon>
        <taxon>Alteromonadales</taxon>
        <taxon>Colwelliaceae</taxon>
        <taxon>Colwellia</taxon>
    </lineage>
</organism>
<dbReference type="SUPFAM" id="SSF51215">
    <property type="entry name" value="Regulatory protein AraC"/>
    <property type="match status" value="1"/>
</dbReference>
<sequence length="275" mass="31739">MNKENRFQFINSEKSENITVLDATMSDFSYSKHAHEEYSLGVTLQGRQDFFCQNAFHKSSSGNVLLFNPEDVHDGHSGGEQALKYKMLYVHPDEFRPLFRSLGYQQNSVLRLNQPMVDNPILRHQILRLSSTLQQSNYSKMEFESGLFQIAQSLVVMSGNFDLGTQNSKRVDKLLLRARDYILASLEHNISIDDIANVANMSKFHFIRQFRQQFGITPHQYVLSCRVNLARRIIESGKSLNQAAFEAGFADDSHLNRHFKRIYGLTPKRFQKQLP</sequence>
<evidence type="ECO:0000256" key="3">
    <source>
        <dbReference type="ARBA" id="ARBA00023159"/>
    </source>
</evidence>
<protein>
    <submittedName>
        <fullName evidence="6">AraC family transcriptional regulator</fullName>
    </submittedName>
</protein>
<evidence type="ECO:0000313" key="7">
    <source>
        <dbReference type="Proteomes" id="UP000243053"/>
    </source>
</evidence>
<dbReference type="AlphaFoldDB" id="A0A1Y5E3W3"/>
<dbReference type="SMART" id="SM00342">
    <property type="entry name" value="HTH_ARAC"/>
    <property type="match status" value="1"/>
</dbReference>
<proteinExistence type="predicted"/>
<evidence type="ECO:0000256" key="1">
    <source>
        <dbReference type="ARBA" id="ARBA00023015"/>
    </source>
</evidence>
<dbReference type="Pfam" id="PF02311">
    <property type="entry name" value="AraC_binding"/>
    <property type="match status" value="1"/>
</dbReference>
<dbReference type="PANTHER" id="PTHR46796">
    <property type="entry name" value="HTH-TYPE TRANSCRIPTIONAL ACTIVATOR RHAS-RELATED"/>
    <property type="match status" value="1"/>
</dbReference>
<keyword evidence="2" id="KW-0238">DNA-binding</keyword>
<evidence type="ECO:0000259" key="5">
    <source>
        <dbReference type="PROSITE" id="PS01124"/>
    </source>
</evidence>
<dbReference type="PROSITE" id="PS00041">
    <property type="entry name" value="HTH_ARAC_FAMILY_1"/>
    <property type="match status" value="1"/>
</dbReference>
<dbReference type="InterPro" id="IPR009057">
    <property type="entry name" value="Homeodomain-like_sf"/>
</dbReference>
<dbReference type="Proteomes" id="UP000243053">
    <property type="component" value="Unassembled WGS sequence"/>
</dbReference>
<dbReference type="InterPro" id="IPR050204">
    <property type="entry name" value="AraC_XylS_family_regulators"/>
</dbReference>
<dbReference type="InterPro" id="IPR003313">
    <property type="entry name" value="AraC-bd"/>
</dbReference>
<gene>
    <name evidence="6" type="ORF">A9Q75_16715</name>
</gene>
<dbReference type="SUPFAM" id="SSF46689">
    <property type="entry name" value="Homeodomain-like"/>
    <property type="match status" value="2"/>
</dbReference>
<dbReference type="GO" id="GO:0003700">
    <property type="term" value="F:DNA-binding transcription factor activity"/>
    <property type="evidence" value="ECO:0007669"/>
    <property type="project" value="InterPro"/>
</dbReference>
<name>A0A1Y5E3W3_COLPS</name>
<dbReference type="PANTHER" id="PTHR46796:SF2">
    <property type="entry name" value="TRANSCRIPTIONAL REGULATORY PROTEIN"/>
    <property type="match status" value="1"/>
</dbReference>
<comment type="caution">
    <text evidence="6">The sequence shown here is derived from an EMBL/GenBank/DDBJ whole genome shotgun (WGS) entry which is preliminary data.</text>
</comment>
<dbReference type="PROSITE" id="PS01124">
    <property type="entry name" value="HTH_ARAC_FAMILY_2"/>
    <property type="match status" value="1"/>
</dbReference>
<dbReference type="InterPro" id="IPR018060">
    <property type="entry name" value="HTH_AraC"/>
</dbReference>
<dbReference type="InterPro" id="IPR018062">
    <property type="entry name" value="HTH_AraC-typ_CS"/>
</dbReference>
<keyword evidence="4" id="KW-0804">Transcription</keyword>
<dbReference type="InterPro" id="IPR037923">
    <property type="entry name" value="HTH-like"/>
</dbReference>
<dbReference type="Gene3D" id="1.10.10.60">
    <property type="entry name" value="Homeodomain-like"/>
    <property type="match status" value="2"/>
</dbReference>
<evidence type="ECO:0000256" key="2">
    <source>
        <dbReference type="ARBA" id="ARBA00023125"/>
    </source>
</evidence>
<feature type="domain" description="HTH araC/xylS-type" evidence="5">
    <location>
        <begin position="176"/>
        <end position="273"/>
    </location>
</feature>
<reference evidence="7" key="1">
    <citation type="journal article" date="2017" name="Proc. Natl. Acad. Sci. U.S.A.">
        <title>Simulation of Deepwater Horizon oil plume reveals substrate specialization within a complex community of hydrocarbon degraders.</title>
        <authorList>
            <person name="Hu P."/>
            <person name="Dubinsky E.A."/>
            <person name="Probst A.J."/>
            <person name="Wang J."/>
            <person name="Sieber C.M.K."/>
            <person name="Tom L.M."/>
            <person name="Gardinali P."/>
            <person name="Banfield J.F."/>
            <person name="Atlas R.M."/>
            <person name="Andersen G.L."/>
        </authorList>
    </citation>
    <scope>NUCLEOTIDE SEQUENCE [LARGE SCALE GENOMIC DNA]</scope>
</reference>
<evidence type="ECO:0000313" key="6">
    <source>
        <dbReference type="EMBL" id="OUR76086.1"/>
    </source>
</evidence>
<accession>A0A1Y5E3W3</accession>
<keyword evidence="3" id="KW-0010">Activator</keyword>
<dbReference type="Pfam" id="PF12833">
    <property type="entry name" value="HTH_18"/>
    <property type="match status" value="1"/>
</dbReference>
<dbReference type="GO" id="GO:0043565">
    <property type="term" value="F:sequence-specific DNA binding"/>
    <property type="evidence" value="ECO:0007669"/>
    <property type="project" value="InterPro"/>
</dbReference>
<evidence type="ECO:0000256" key="4">
    <source>
        <dbReference type="ARBA" id="ARBA00023163"/>
    </source>
</evidence>
<keyword evidence="1" id="KW-0805">Transcription regulation</keyword>